<dbReference type="EMBL" id="FXAN01000083">
    <property type="protein sequence ID" value="SMG01787.1"/>
    <property type="molecule type" value="Genomic_DNA"/>
</dbReference>
<evidence type="ECO:0000313" key="4">
    <source>
        <dbReference type="Proteomes" id="UP000198460"/>
    </source>
</evidence>
<dbReference type="Proteomes" id="UP000198460">
    <property type="component" value="Unassembled WGS sequence"/>
</dbReference>
<reference evidence="1 3" key="1">
    <citation type="submission" date="2015-11" db="EMBL/GenBank/DDBJ databases">
        <title>Expanding the genomic diversity of Burkholderia species for the development of highly accurate diagnostics.</title>
        <authorList>
            <person name="Sahl J."/>
            <person name="Keim P."/>
            <person name="Wagner D."/>
        </authorList>
    </citation>
    <scope>NUCLEOTIDE SEQUENCE [LARGE SCALE GENOMIC DNA]</scope>
    <source>
        <strain evidence="1 3">TSV85</strain>
    </source>
</reference>
<sequence>MSSEISPLHRVLVPVANAKAIYAALGSRMPGFFRVIAKGHAPLHVGHIRLAPELHFMDGVVLKVMGIAKRPSPSVRHYTTPVYSFESRYHKEIFIRGANGIIPVPVDLLRDDTADTDVDALCVD</sequence>
<protein>
    <submittedName>
        <fullName evidence="1">Uncharacterized protein</fullName>
    </submittedName>
</protein>
<name>A0A124P903_9BURK</name>
<evidence type="ECO:0000313" key="2">
    <source>
        <dbReference type="EMBL" id="SMG01787.1"/>
    </source>
</evidence>
<proteinExistence type="predicted"/>
<keyword evidence="3" id="KW-1185">Reference proteome</keyword>
<accession>A0A124P903</accession>
<gene>
    <name evidence="2" type="ORF">BSIN_0686</name>
    <name evidence="1" type="ORF">WS67_15645</name>
</gene>
<dbReference type="Proteomes" id="UP000062788">
    <property type="component" value="Unassembled WGS sequence"/>
</dbReference>
<dbReference type="AlphaFoldDB" id="A0A124P903"/>
<dbReference type="OrthoDB" id="9017999at2"/>
<reference evidence="2 4" key="2">
    <citation type="submission" date="2017-04" db="EMBL/GenBank/DDBJ databases">
        <authorList>
            <person name="Afonso C.L."/>
            <person name="Miller P.J."/>
            <person name="Scott M.A."/>
            <person name="Spackman E."/>
            <person name="Goraichik I."/>
            <person name="Dimitrov K.M."/>
            <person name="Suarez D.L."/>
            <person name="Swayne D.E."/>
        </authorList>
    </citation>
    <scope>NUCLEOTIDE SEQUENCE [LARGE SCALE GENOMIC DNA]</scope>
    <source>
        <strain evidence="2">LMG 28154</strain>
    </source>
</reference>
<dbReference type="RefSeq" id="WP_059517814.1">
    <property type="nucleotide sequence ID" value="NZ_CP013448.1"/>
</dbReference>
<organism evidence="1 3">
    <name type="scientific">Burkholderia singularis</name>
    <dbReference type="NCBI Taxonomy" id="1503053"/>
    <lineage>
        <taxon>Bacteria</taxon>
        <taxon>Pseudomonadati</taxon>
        <taxon>Pseudomonadota</taxon>
        <taxon>Betaproteobacteria</taxon>
        <taxon>Burkholderiales</taxon>
        <taxon>Burkholderiaceae</taxon>
        <taxon>Burkholderia</taxon>
        <taxon>pseudomallei group</taxon>
    </lineage>
</organism>
<dbReference type="EMBL" id="LOWA01000032">
    <property type="protein sequence ID" value="KVE26992.1"/>
    <property type="molecule type" value="Genomic_DNA"/>
</dbReference>
<evidence type="ECO:0000313" key="3">
    <source>
        <dbReference type="Proteomes" id="UP000062788"/>
    </source>
</evidence>
<evidence type="ECO:0000313" key="1">
    <source>
        <dbReference type="EMBL" id="KVE26992.1"/>
    </source>
</evidence>